<dbReference type="AlphaFoldDB" id="S9P3A0"/>
<feature type="binding site" evidence="8">
    <location>
        <begin position="246"/>
        <end position="253"/>
    </location>
    <ligand>
        <name>GTP</name>
        <dbReference type="ChEBI" id="CHEBI:37565"/>
        <label>2</label>
    </ligand>
</feature>
<reference evidence="13" key="1">
    <citation type="submission" date="2013-05" db="EMBL/GenBank/DDBJ databases">
        <title>Genome assembly of Cystobacter fuscus DSM 2262.</title>
        <authorList>
            <person name="Sharma G."/>
            <person name="Khatri I."/>
            <person name="Kaur C."/>
            <person name="Mayilraj S."/>
            <person name="Subramanian S."/>
        </authorList>
    </citation>
    <scope>NUCLEOTIDE SEQUENCE [LARGE SCALE GENOMIC DNA]</scope>
    <source>
        <strain evidence="13">DSM 2262</strain>
    </source>
</reference>
<dbReference type="GO" id="GO:0043022">
    <property type="term" value="F:ribosome binding"/>
    <property type="evidence" value="ECO:0007669"/>
    <property type="project" value="TreeGrafter"/>
</dbReference>
<evidence type="ECO:0000256" key="11">
    <source>
        <dbReference type="SAM" id="MobiDB-lite"/>
    </source>
</evidence>
<keyword evidence="6 8" id="KW-0342">GTP-binding</keyword>
<feature type="compositionally biased region" description="Acidic residues" evidence="11">
    <location>
        <begin position="200"/>
        <end position="217"/>
    </location>
</feature>
<evidence type="ECO:0000256" key="10">
    <source>
        <dbReference type="RuleBase" id="RU004481"/>
    </source>
</evidence>
<feature type="binding site" evidence="8">
    <location>
        <begin position="358"/>
        <end position="361"/>
    </location>
    <ligand>
        <name>GTP</name>
        <dbReference type="ChEBI" id="CHEBI:37565"/>
        <label>2</label>
    </ligand>
</feature>
<dbReference type="InterPro" id="IPR006073">
    <property type="entry name" value="GTP-bd"/>
</dbReference>
<dbReference type="PROSITE" id="PS51712">
    <property type="entry name" value="G_ENGA"/>
    <property type="match status" value="2"/>
</dbReference>
<dbReference type="InterPro" id="IPR027417">
    <property type="entry name" value="P-loop_NTPase"/>
</dbReference>
<dbReference type="NCBIfam" id="TIGR00231">
    <property type="entry name" value="small_GTP"/>
    <property type="match status" value="2"/>
</dbReference>
<comment type="subunit">
    <text evidence="8">Associates with the 50S ribosomal subunit.</text>
</comment>
<dbReference type="CDD" id="cd01895">
    <property type="entry name" value="EngA2"/>
    <property type="match status" value="1"/>
</dbReference>
<organism evidence="13 14">
    <name type="scientific">Cystobacter fuscus (strain ATCC 25194 / DSM 2262 / NBRC 100088 / M29)</name>
    <dbReference type="NCBI Taxonomy" id="1242864"/>
    <lineage>
        <taxon>Bacteria</taxon>
        <taxon>Pseudomonadati</taxon>
        <taxon>Myxococcota</taxon>
        <taxon>Myxococcia</taxon>
        <taxon>Myxococcales</taxon>
        <taxon>Cystobacterineae</taxon>
        <taxon>Archangiaceae</taxon>
        <taxon>Cystobacter</taxon>
    </lineage>
</organism>
<evidence type="ECO:0000256" key="9">
    <source>
        <dbReference type="PROSITE-ProRule" id="PRU01049"/>
    </source>
</evidence>
<feature type="binding site" evidence="8">
    <location>
        <begin position="9"/>
        <end position="16"/>
    </location>
    <ligand>
        <name>GTP</name>
        <dbReference type="ChEBI" id="CHEBI:37565"/>
        <label>1</label>
    </ligand>
</feature>
<keyword evidence="3 8" id="KW-0690">Ribosome biogenesis</keyword>
<feature type="binding site" evidence="8">
    <location>
        <begin position="119"/>
        <end position="122"/>
    </location>
    <ligand>
        <name>GTP</name>
        <dbReference type="ChEBI" id="CHEBI:37565"/>
        <label>1</label>
    </ligand>
</feature>
<evidence type="ECO:0000259" key="12">
    <source>
        <dbReference type="PROSITE" id="PS51712"/>
    </source>
</evidence>
<evidence type="ECO:0000256" key="7">
    <source>
        <dbReference type="ARBA" id="ARBA00032345"/>
    </source>
</evidence>
<name>S9P3A0_CYSF2</name>
<evidence type="ECO:0000256" key="6">
    <source>
        <dbReference type="ARBA" id="ARBA00023134"/>
    </source>
</evidence>
<evidence type="ECO:0000256" key="3">
    <source>
        <dbReference type="ARBA" id="ARBA00022517"/>
    </source>
</evidence>
<dbReference type="PIRSF" id="PIRSF006485">
    <property type="entry name" value="GTP-binding_EngA"/>
    <property type="match status" value="1"/>
</dbReference>
<comment type="similarity">
    <text evidence="1 8 9 10">Belongs to the TRAFAC class TrmE-Era-EngA-EngB-Septin-like GTPase superfamily. EngA (Der) GTPase family.</text>
</comment>
<dbReference type="InterPro" id="IPR015946">
    <property type="entry name" value="KH_dom-like_a/b"/>
</dbReference>
<dbReference type="Gene3D" id="3.30.300.20">
    <property type="match status" value="1"/>
</dbReference>
<feature type="compositionally biased region" description="Low complexity" evidence="11">
    <location>
        <begin position="218"/>
        <end position="227"/>
    </location>
</feature>
<evidence type="ECO:0000313" key="13">
    <source>
        <dbReference type="EMBL" id="EPX56737.1"/>
    </source>
</evidence>
<dbReference type="SMART" id="SM00382">
    <property type="entry name" value="AAA"/>
    <property type="match status" value="2"/>
</dbReference>
<feature type="region of interest" description="Disordered" evidence="11">
    <location>
        <begin position="197"/>
        <end position="237"/>
    </location>
</feature>
<comment type="caution">
    <text evidence="13">The sequence shown here is derived from an EMBL/GenBank/DDBJ whole genome shotgun (WGS) entry which is preliminary data.</text>
</comment>
<protein>
    <recommendedName>
        <fullName evidence="2 8">GTPase Der</fullName>
    </recommendedName>
    <alternativeName>
        <fullName evidence="7 8">GTP-binding protein EngA</fullName>
    </alternativeName>
</protein>
<evidence type="ECO:0000256" key="2">
    <source>
        <dbReference type="ARBA" id="ARBA00020953"/>
    </source>
</evidence>
<dbReference type="CDD" id="cd01894">
    <property type="entry name" value="EngA1"/>
    <property type="match status" value="1"/>
</dbReference>
<feature type="domain" description="EngA-type G" evidence="12">
    <location>
        <begin position="3"/>
        <end position="169"/>
    </location>
</feature>
<dbReference type="InterPro" id="IPR003593">
    <property type="entry name" value="AAA+_ATPase"/>
</dbReference>
<accession>S9P3A0</accession>
<feature type="binding site" evidence="8">
    <location>
        <begin position="293"/>
        <end position="297"/>
    </location>
    <ligand>
        <name>GTP</name>
        <dbReference type="ChEBI" id="CHEBI:37565"/>
        <label>2</label>
    </ligand>
</feature>
<evidence type="ECO:0000256" key="1">
    <source>
        <dbReference type="ARBA" id="ARBA00008279"/>
    </source>
</evidence>
<dbReference type="eggNOG" id="COG1160">
    <property type="taxonomic scope" value="Bacteria"/>
</dbReference>
<dbReference type="RefSeq" id="WP_002621080.1">
    <property type="nucleotide sequence ID" value="NZ_ANAH02000066.1"/>
</dbReference>
<evidence type="ECO:0000256" key="5">
    <source>
        <dbReference type="ARBA" id="ARBA00022741"/>
    </source>
</evidence>
<dbReference type="InterPro" id="IPR016484">
    <property type="entry name" value="GTPase_Der"/>
</dbReference>
<comment type="function">
    <text evidence="8 10">GTPase that plays an essential role in the late steps of ribosome biogenesis.</text>
</comment>
<keyword evidence="5 8" id="KW-0547">Nucleotide-binding</keyword>
<dbReference type="Gene3D" id="3.40.50.300">
    <property type="entry name" value="P-loop containing nucleotide triphosphate hydrolases"/>
    <property type="match status" value="2"/>
</dbReference>
<dbReference type="GO" id="GO:0042254">
    <property type="term" value="P:ribosome biogenesis"/>
    <property type="evidence" value="ECO:0007669"/>
    <property type="project" value="UniProtKB-KW"/>
</dbReference>
<dbReference type="Pfam" id="PF01926">
    <property type="entry name" value="MMR_HSR1"/>
    <property type="match status" value="2"/>
</dbReference>
<dbReference type="Proteomes" id="UP000011682">
    <property type="component" value="Unassembled WGS sequence"/>
</dbReference>
<evidence type="ECO:0000256" key="8">
    <source>
        <dbReference type="HAMAP-Rule" id="MF_00195"/>
    </source>
</evidence>
<dbReference type="InterPro" id="IPR032859">
    <property type="entry name" value="KH_dom-like"/>
</dbReference>
<sequence length="516" mass="57043">MKPLVAIVGRPNVGKSTLFNRLARRRIALVEDIPGVTRDRHYWDVECEGRFITIIDTGGFVPGEKDSLLQQVREQAQLAVEECDAIVFVTDARAGLTAADQEVATYLRQSGKPVVVAANKLDSESQLVQAHASEFFRLGLGEVFPISAEHGLGVGTMMEAVVGKLPPMDDEELAAKAFAETALDEPATEADEAAFGYVPEGEEGEDGEGDEDGEGEEGAAAAATPIGAKEDEDEEEERPIRIAIIGRPNVGKSTLVNALLKEKRVVASEVPGTTRDPIDSELKYKDRQVILTDTAGIRRKKTIAHRLEKFSVVAALKSMERSDVAVLLMDATEPAVDQDAKLAGLAEEKGRALVIVVNKWDLISTDQRKQEIFREELKYALKFVHYAPIVFTSALTGSKVEKVLELAVELADQFRYRSPTPQLNRLLKHIEESHPAPIVGRGPLRVYYMAQVGTAPPTFAITCNRPEGVPDMYRRYITNQLRKTFDLRVPIRLLFRERPGQEKRAARKRPKQTGKR</sequence>
<dbReference type="EMBL" id="ANAH02000066">
    <property type="protein sequence ID" value="EPX56737.1"/>
    <property type="molecule type" value="Genomic_DNA"/>
</dbReference>
<dbReference type="PANTHER" id="PTHR43834">
    <property type="entry name" value="GTPASE DER"/>
    <property type="match status" value="1"/>
</dbReference>
<dbReference type="FunFam" id="3.40.50.300:FF:000057">
    <property type="entry name" value="GTPase Der"/>
    <property type="match status" value="1"/>
</dbReference>
<feature type="domain" description="EngA-type G" evidence="12">
    <location>
        <begin position="240"/>
        <end position="415"/>
    </location>
</feature>
<dbReference type="OrthoDB" id="9805918at2"/>
<dbReference type="PANTHER" id="PTHR43834:SF6">
    <property type="entry name" value="GTPASE DER"/>
    <property type="match status" value="1"/>
</dbReference>
<feature type="binding site" evidence="8">
    <location>
        <begin position="56"/>
        <end position="60"/>
    </location>
    <ligand>
        <name>GTP</name>
        <dbReference type="ChEBI" id="CHEBI:37565"/>
        <label>1</label>
    </ligand>
</feature>
<evidence type="ECO:0000256" key="4">
    <source>
        <dbReference type="ARBA" id="ARBA00022737"/>
    </source>
</evidence>
<dbReference type="PRINTS" id="PR00326">
    <property type="entry name" value="GTP1OBG"/>
</dbReference>
<dbReference type="HAMAP" id="MF_00195">
    <property type="entry name" value="GTPase_Der"/>
    <property type="match status" value="1"/>
</dbReference>
<dbReference type="GO" id="GO:0005525">
    <property type="term" value="F:GTP binding"/>
    <property type="evidence" value="ECO:0007669"/>
    <property type="project" value="UniProtKB-UniRule"/>
</dbReference>
<gene>
    <name evidence="8" type="primary">der</name>
    <name evidence="13" type="ORF">D187_008079</name>
</gene>
<dbReference type="FunFam" id="3.40.50.300:FF:000040">
    <property type="entry name" value="GTPase Der"/>
    <property type="match status" value="1"/>
</dbReference>
<proteinExistence type="inferred from homology"/>
<dbReference type="NCBIfam" id="TIGR03594">
    <property type="entry name" value="GTPase_EngA"/>
    <property type="match status" value="1"/>
</dbReference>
<keyword evidence="4 10" id="KW-0677">Repeat</keyword>
<dbReference type="InterPro" id="IPR031166">
    <property type="entry name" value="G_ENGA"/>
</dbReference>
<evidence type="ECO:0000313" key="14">
    <source>
        <dbReference type="Proteomes" id="UP000011682"/>
    </source>
</evidence>
<dbReference type="Pfam" id="PF14714">
    <property type="entry name" value="KH_dom-like"/>
    <property type="match status" value="1"/>
</dbReference>
<keyword evidence="14" id="KW-1185">Reference proteome</keyword>
<dbReference type="InterPro" id="IPR005225">
    <property type="entry name" value="Small_GTP-bd"/>
</dbReference>
<dbReference type="SUPFAM" id="SSF52540">
    <property type="entry name" value="P-loop containing nucleoside triphosphate hydrolases"/>
    <property type="match status" value="2"/>
</dbReference>